<feature type="transmembrane region" description="Helical" evidence="1">
    <location>
        <begin position="378"/>
        <end position="405"/>
    </location>
</feature>
<dbReference type="PANTHER" id="PTHR11161">
    <property type="entry name" value="O-ACYLTRANSFERASE"/>
    <property type="match status" value="1"/>
</dbReference>
<dbReference type="Pfam" id="PF01757">
    <property type="entry name" value="Acyl_transf_3"/>
    <property type="match status" value="1"/>
</dbReference>
<comment type="caution">
    <text evidence="4">The sequence shown here is derived from an EMBL/GenBank/DDBJ whole genome shotgun (WGS) entry which is preliminary data.</text>
</comment>
<feature type="transmembrane region" description="Helical" evidence="1">
    <location>
        <begin position="176"/>
        <end position="196"/>
    </location>
</feature>
<evidence type="ECO:0000313" key="4">
    <source>
        <dbReference type="EMBL" id="GBM74405.1"/>
    </source>
</evidence>
<feature type="transmembrane region" description="Helical" evidence="1">
    <location>
        <begin position="456"/>
        <end position="487"/>
    </location>
</feature>
<keyword evidence="1" id="KW-0812">Transmembrane</keyword>
<dbReference type="InterPro" id="IPR002656">
    <property type="entry name" value="Acyl_transf_3_dom"/>
</dbReference>
<evidence type="ECO:0000256" key="1">
    <source>
        <dbReference type="SAM" id="Phobius"/>
    </source>
</evidence>
<proteinExistence type="predicted"/>
<evidence type="ECO:0000259" key="3">
    <source>
        <dbReference type="Pfam" id="PF01757"/>
    </source>
</evidence>
<name>A0A4Y2I9V6_ARAVE</name>
<accession>A0A4Y2I9V6</accession>
<feature type="chain" id="PRO_5021332513" evidence="2">
    <location>
        <begin position="17"/>
        <end position="505"/>
    </location>
</feature>
<feature type="signal peptide" evidence="2">
    <location>
        <begin position="1"/>
        <end position="16"/>
    </location>
</feature>
<keyword evidence="1" id="KW-0472">Membrane</keyword>
<gene>
    <name evidence="4" type="primary">nrf-6_28</name>
    <name evidence="4" type="ORF">AVEN_203866_1</name>
</gene>
<evidence type="ECO:0000256" key="2">
    <source>
        <dbReference type="SAM" id="SignalP"/>
    </source>
</evidence>
<feature type="transmembrane region" description="Helical" evidence="1">
    <location>
        <begin position="238"/>
        <end position="258"/>
    </location>
</feature>
<dbReference type="Proteomes" id="UP000499080">
    <property type="component" value="Unassembled WGS sequence"/>
</dbReference>
<keyword evidence="5" id="KW-1185">Reference proteome</keyword>
<evidence type="ECO:0000313" key="5">
    <source>
        <dbReference type="Proteomes" id="UP000499080"/>
    </source>
</evidence>
<protein>
    <submittedName>
        <fullName evidence="4">Nose resistant to fluoxetine protein 6</fullName>
    </submittedName>
</protein>
<dbReference type="InterPro" id="IPR052728">
    <property type="entry name" value="O2_lipid_transport_reg"/>
</dbReference>
<organism evidence="4 5">
    <name type="scientific">Araneus ventricosus</name>
    <name type="common">Orbweaver spider</name>
    <name type="synonym">Epeira ventricosa</name>
    <dbReference type="NCBI Taxonomy" id="182803"/>
    <lineage>
        <taxon>Eukaryota</taxon>
        <taxon>Metazoa</taxon>
        <taxon>Ecdysozoa</taxon>
        <taxon>Arthropoda</taxon>
        <taxon>Chelicerata</taxon>
        <taxon>Arachnida</taxon>
        <taxon>Araneae</taxon>
        <taxon>Araneomorphae</taxon>
        <taxon>Entelegynae</taxon>
        <taxon>Araneoidea</taxon>
        <taxon>Araneidae</taxon>
        <taxon>Araneus</taxon>
    </lineage>
</organism>
<keyword evidence="2" id="KW-0732">Signal</keyword>
<dbReference type="GO" id="GO:0016747">
    <property type="term" value="F:acyltransferase activity, transferring groups other than amino-acyl groups"/>
    <property type="evidence" value="ECO:0007669"/>
    <property type="project" value="InterPro"/>
</dbReference>
<dbReference type="OrthoDB" id="6435258at2759"/>
<reference evidence="4 5" key="1">
    <citation type="journal article" date="2019" name="Sci. Rep.">
        <title>Orb-weaving spider Araneus ventricosus genome elucidates the spidroin gene catalogue.</title>
        <authorList>
            <person name="Kono N."/>
            <person name="Nakamura H."/>
            <person name="Ohtoshi R."/>
            <person name="Moran D.A.P."/>
            <person name="Shinohara A."/>
            <person name="Yoshida Y."/>
            <person name="Fujiwara M."/>
            <person name="Mori M."/>
            <person name="Tomita M."/>
            <person name="Arakawa K."/>
        </authorList>
    </citation>
    <scope>NUCLEOTIDE SEQUENCE [LARGE SCALE GENOMIC DNA]</scope>
</reference>
<feature type="domain" description="Acyltransferase 3" evidence="3">
    <location>
        <begin position="91"/>
        <end position="476"/>
    </location>
</feature>
<feature type="transmembrane region" description="Helical" evidence="1">
    <location>
        <begin position="426"/>
        <end position="444"/>
    </location>
</feature>
<feature type="transmembrane region" description="Helical" evidence="1">
    <location>
        <begin position="265"/>
        <end position="286"/>
    </location>
</feature>
<feature type="transmembrane region" description="Helical" evidence="1">
    <location>
        <begin position="132"/>
        <end position="156"/>
    </location>
</feature>
<dbReference type="EMBL" id="BGPR01002494">
    <property type="protein sequence ID" value="GBM74405.1"/>
    <property type="molecule type" value="Genomic_DNA"/>
</dbReference>
<feature type="transmembrane region" description="Helical" evidence="1">
    <location>
        <begin position="350"/>
        <end position="372"/>
    </location>
</feature>
<keyword evidence="1" id="KW-1133">Transmembrane helix</keyword>
<dbReference type="AlphaFoldDB" id="A0A4Y2I9V6"/>
<dbReference type="PANTHER" id="PTHR11161:SF0">
    <property type="entry name" value="O-ACYLTRANSFERASE LIKE PROTEIN"/>
    <property type="match status" value="1"/>
</dbReference>
<sequence>MLAFFGLATLGTSITAYEFYFKDNEKKSAPRKNPYNEKIAKSTLKALEESKLSAGHDFLENCKSFLKCFCIVKNGSKILSTASIEGQIGCFQGLRVFSNVSIMCVHIGFAYISVLRHVKEIKFFLDLRASHLALNGTFAVDVFFVISGFLNANAFLHKYIKSNGNISWFYFYFKRFARLTPVYMIVLGFNATLFAYTGTGTLWPTYDTNPVCHKDWWWHLLYINNFENSDKQCMVWCWYLAADMQFYIISPLFMVPLIRWPRLGYALIFACISGSCVASFLLTYQYNLIDGFSRFEFHLDDSQNFMIKLWKYFDLVYTKPYTRIGPYFVAILLAYYLHKKSLNKGTTKNSAVTLSCGWIVTALFIWVCFFSLYKKEEIIMVTALYNGTKSLLYSCSLAWMIYLCLTGQSEFLNKCLSWKYFLPLSRLSYCAYLIHPLILAKLFLEAHDLMDFSYTSMIWFPLYVCGITYAVSFIVSMLFEIPVLNLLDWLGKKKVEKDSNVSHLD</sequence>